<reference evidence="1 2" key="2">
    <citation type="journal article" date="2011" name="J. Bacteriol.">
        <title>Complete genome sequence of a carbon monoxide-utilizing acetogen, Eubacterium limosum KIST612.</title>
        <authorList>
            <person name="Roh H."/>
            <person name="Ko H.J."/>
            <person name="Kim D."/>
            <person name="Choi D.G."/>
            <person name="Park S."/>
            <person name="Kim S."/>
            <person name="Chang I.S."/>
            <person name="Choi I.G."/>
        </authorList>
    </citation>
    <scope>NUCLEOTIDE SEQUENCE [LARGE SCALE GENOMIC DNA]</scope>
    <source>
        <strain evidence="1 2">KIST612</strain>
    </source>
</reference>
<reference key="1">
    <citation type="submission" date="2010-09" db="EMBL/GenBank/DDBJ databases">
        <authorList>
            <person name="Roh H."/>
            <person name="Ko H.-J."/>
            <person name="Kim D."/>
            <person name="Choi D.G."/>
            <person name="Park S."/>
            <person name="Kim S."/>
            <person name="Kim K.H."/>
            <person name="Chang I.S."/>
            <person name="Choi I.-G."/>
        </authorList>
    </citation>
    <scope>NUCLEOTIDE SEQUENCE</scope>
    <source>
        <strain>KIST612</strain>
    </source>
</reference>
<protein>
    <submittedName>
        <fullName evidence="1">Uncharacterized protein</fullName>
    </submittedName>
</protein>
<gene>
    <name evidence="1" type="ordered locus">ELI_3849</name>
</gene>
<dbReference type="HOGENOM" id="CLU_3409341_0_0_9"/>
<dbReference type="EMBL" id="CP002273">
    <property type="protein sequence ID" value="ADO38796.1"/>
    <property type="molecule type" value="Genomic_DNA"/>
</dbReference>
<sequence>MKVAVYLYSGSYNHGCEALIKKYKKFTGK</sequence>
<name>E3GGJ1_9FIRM</name>
<evidence type="ECO:0000313" key="2">
    <source>
        <dbReference type="Proteomes" id="UP000006873"/>
    </source>
</evidence>
<proteinExistence type="predicted"/>
<dbReference type="KEGG" id="elm:ELI_3849"/>
<accession>E3GGJ1</accession>
<keyword evidence="2" id="KW-1185">Reference proteome</keyword>
<dbReference type="Proteomes" id="UP000006873">
    <property type="component" value="Chromosome"/>
</dbReference>
<organism evidence="1 2">
    <name type="scientific">Eubacterium callanderi</name>
    <dbReference type="NCBI Taxonomy" id="53442"/>
    <lineage>
        <taxon>Bacteria</taxon>
        <taxon>Bacillati</taxon>
        <taxon>Bacillota</taxon>
        <taxon>Clostridia</taxon>
        <taxon>Eubacteriales</taxon>
        <taxon>Eubacteriaceae</taxon>
        <taxon>Eubacterium</taxon>
    </lineage>
</organism>
<dbReference type="AlphaFoldDB" id="E3GGJ1"/>
<evidence type="ECO:0000313" key="1">
    <source>
        <dbReference type="EMBL" id="ADO38796.1"/>
    </source>
</evidence>